<dbReference type="GO" id="GO:0004672">
    <property type="term" value="F:protein kinase activity"/>
    <property type="evidence" value="ECO:0007669"/>
    <property type="project" value="InterPro"/>
</dbReference>
<dbReference type="InterPro" id="IPR000719">
    <property type="entry name" value="Prot_kinase_dom"/>
</dbReference>
<dbReference type="PANTHER" id="PTHR24347">
    <property type="entry name" value="SERINE/THREONINE-PROTEIN KINASE"/>
    <property type="match status" value="1"/>
</dbReference>
<proteinExistence type="predicted"/>
<comment type="caution">
    <text evidence="2">The sequence shown here is derived from an EMBL/GenBank/DDBJ whole genome shotgun (WGS) entry which is preliminary data.</text>
</comment>
<dbReference type="Pfam" id="PF00069">
    <property type="entry name" value="Pkinase"/>
    <property type="match status" value="1"/>
</dbReference>
<reference evidence="2" key="1">
    <citation type="submission" date="2021-01" db="EMBL/GenBank/DDBJ databases">
        <authorList>
            <consortium name="Genoscope - CEA"/>
            <person name="William W."/>
        </authorList>
    </citation>
    <scope>NUCLEOTIDE SEQUENCE</scope>
</reference>
<evidence type="ECO:0000313" key="3">
    <source>
        <dbReference type="Proteomes" id="UP000692954"/>
    </source>
</evidence>
<dbReference type="OrthoDB" id="20524at2759"/>
<sequence>MIMKHQKSPIQIGNFIILSDKLIGKGRHSVIYDCINELNKQIPVCAKIFYNTKVPRSLQIEKLKSINNPNLVKYYEIFEHNNHLIIIMEKCDSNFKTQIQKKPLTEQDTYEFLRQFLKGYQTLIDDDLDLRELKPINILVKNKIYKLTNYGISQLYELIDGEAKAYSAPEVFYEKKQTRIKDVFSLGLVLYFGFCNKLPYTYRTAGDQLYFFRQIQQNGFEMKLEIPLKIQQLIQLMIIYDTSNRITFEDIKLKLEIENSII</sequence>
<keyword evidence="3" id="KW-1185">Reference proteome</keyword>
<gene>
    <name evidence="2" type="ORF">PSON_ATCC_30995.1.T0780186</name>
</gene>
<dbReference type="AlphaFoldDB" id="A0A8S1PHF4"/>
<organism evidence="2 3">
    <name type="scientific">Paramecium sonneborni</name>
    <dbReference type="NCBI Taxonomy" id="65129"/>
    <lineage>
        <taxon>Eukaryota</taxon>
        <taxon>Sar</taxon>
        <taxon>Alveolata</taxon>
        <taxon>Ciliophora</taxon>
        <taxon>Intramacronucleata</taxon>
        <taxon>Oligohymenophorea</taxon>
        <taxon>Peniculida</taxon>
        <taxon>Parameciidae</taxon>
        <taxon>Paramecium</taxon>
    </lineage>
</organism>
<dbReference type="EMBL" id="CAJJDN010000078">
    <property type="protein sequence ID" value="CAD8102760.1"/>
    <property type="molecule type" value="Genomic_DNA"/>
</dbReference>
<feature type="domain" description="Protein kinase" evidence="1">
    <location>
        <begin position="17"/>
        <end position="262"/>
    </location>
</feature>
<dbReference type="Proteomes" id="UP000692954">
    <property type="component" value="Unassembled WGS sequence"/>
</dbReference>
<evidence type="ECO:0000313" key="2">
    <source>
        <dbReference type="EMBL" id="CAD8102760.1"/>
    </source>
</evidence>
<dbReference type="GO" id="GO:0005524">
    <property type="term" value="F:ATP binding"/>
    <property type="evidence" value="ECO:0007669"/>
    <property type="project" value="InterPro"/>
</dbReference>
<evidence type="ECO:0000259" key="1">
    <source>
        <dbReference type="PROSITE" id="PS50011"/>
    </source>
</evidence>
<dbReference type="CDD" id="cd00180">
    <property type="entry name" value="PKc"/>
    <property type="match status" value="1"/>
</dbReference>
<name>A0A8S1PHF4_9CILI</name>
<accession>A0A8S1PHF4</accession>
<protein>
    <recommendedName>
        <fullName evidence="1">Protein kinase domain-containing protein</fullName>
    </recommendedName>
</protein>
<dbReference type="PROSITE" id="PS50011">
    <property type="entry name" value="PROTEIN_KINASE_DOM"/>
    <property type="match status" value="1"/>
</dbReference>